<evidence type="ECO:0000313" key="1">
    <source>
        <dbReference type="EMBL" id="EPR35815.1"/>
    </source>
</evidence>
<gene>
    <name evidence="1" type="ORF">dsmv_0520</name>
</gene>
<dbReference type="OrthoDB" id="4380123at2"/>
<accession>S7TGU4</accession>
<dbReference type="PATRIC" id="fig|1121405.3.peg.3219"/>
<dbReference type="PANTHER" id="PTHR17985:SF8">
    <property type="entry name" value="TRANSPORT AND GOLGI ORGANIZATION PROTEIN 2 HOMOLOG"/>
    <property type="match status" value="1"/>
</dbReference>
<protein>
    <recommendedName>
        <fullName evidence="3">NRDE family protein</fullName>
    </recommendedName>
</protein>
<dbReference type="EMBL" id="ATHJ01000105">
    <property type="protein sequence ID" value="EPR35815.1"/>
    <property type="molecule type" value="Genomic_DNA"/>
</dbReference>
<dbReference type="Pfam" id="PF05742">
    <property type="entry name" value="TANGO2"/>
    <property type="match status" value="1"/>
</dbReference>
<evidence type="ECO:0008006" key="3">
    <source>
        <dbReference type="Google" id="ProtNLM"/>
    </source>
</evidence>
<reference evidence="1 2" key="1">
    <citation type="journal article" date="2013" name="Genome Announc.">
        <title>Draft genome sequences for three mercury-methylating, sulfate-reducing bacteria.</title>
        <authorList>
            <person name="Brown S.D."/>
            <person name="Hurt R.A.Jr."/>
            <person name="Gilmour C.C."/>
            <person name="Elias D.A."/>
        </authorList>
    </citation>
    <scope>NUCLEOTIDE SEQUENCE [LARGE SCALE GENOMIC DNA]</scope>
    <source>
        <strain evidence="1 2">DSM 2059</strain>
    </source>
</reference>
<dbReference type="eggNOG" id="COG3332">
    <property type="taxonomic scope" value="Bacteria"/>
</dbReference>
<keyword evidence="2" id="KW-1185">Reference proteome</keyword>
<dbReference type="RefSeq" id="WP_020877631.1">
    <property type="nucleotide sequence ID" value="NZ_ATHJ01000105.1"/>
</dbReference>
<name>S7TGU4_DESML</name>
<organism evidence="1 2">
    <name type="scientific">Desulfococcus multivorans DSM 2059</name>
    <dbReference type="NCBI Taxonomy" id="1121405"/>
    <lineage>
        <taxon>Bacteria</taxon>
        <taxon>Pseudomonadati</taxon>
        <taxon>Thermodesulfobacteriota</taxon>
        <taxon>Desulfobacteria</taxon>
        <taxon>Desulfobacterales</taxon>
        <taxon>Desulfococcaceae</taxon>
        <taxon>Desulfococcus</taxon>
    </lineage>
</organism>
<comment type="caution">
    <text evidence="1">The sequence shown here is derived from an EMBL/GenBank/DDBJ whole genome shotgun (WGS) entry which is preliminary data.</text>
</comment>
<proteinExistence type="predicted"/>
<dbReference type="InterPro" id="IPR008551">
    <property type="entry name" value="TANGO2"/>
</dbReference>
<sequence>MCLILFSYADHPDYRLILGANRDEFHERPTAPLGYWESGAAGPVSASVLAGRDLRGGGTWMGVTRAGRFAALTNFRDPSANRNGAPSRGVLVKDFLTGHEPPLPYLTRIMRNGASYNGFNLLVGDRRDLFCYSSRRGEIQVVTPGIHGLSNRFLDSPWPKVDRGKAAMAQVCSNGRITSEAVLRILEDRRRPSDDLLPETGVGLEWERILSSMFIVSPTYGTRSSSALLVGNGGEIRFVERTFIPDGDESRAVMTRRFRFTIDE</sequence>
<dbReference type="AlphaFoldDB" id="S7TGU4"/>
<dbReference type="PANTHER" id="PTHR17985">
    <property type="entry name" value="SER/THR-RICH PROTEIN T10 IN DGCR REGION"/>
    <property type="match status" value="1"/>
</dbReference>
<dbReference type="Proteomes" id="UP000014977">
    <property type="component" value="Unassembled WGS sequence"/>
</dbReference>
<evidence type="ECO:0000313" key="2">
    <source>
        <dbReference type="Proteomes" id="UP000014977"/>
    </source>
</evidence>
<dbReference type="STRING" id="897.B2D07_15255"/>